<organism evidence="4 5">
    <name type="scientific">Amborella trichopoda</name>
    <dbReference type="NCBI Taxonomy" id="13333"/>
    <lineage>
        <taxon>Eukaryota</taxon>
        <taxon>Viridiplantae</taxon>
        <taxon>Streptophyta</taxon>
        <taxon>Embryophyta</taxon>
        <taxon>Tracheophyta</taxon>
        <taxon>Spermatophyta</taxon>
        <taxon>Magnoliopsida</taxon>
        <taxon>Amborellales</taxon>
        <taxon>Amborellaceae</taxon>
        <taxon>Amborella</taxon>
    </lineage>
</organism>
<evidence type="ECO:0000256" key="2">
    <source>
        <dbReference type="SAM" id="MobiDB-lite"/>
    </source>
</evidence>
<dbReference type="GO" id="GO:0009740">
    <property type="term" value="P:gibberellic acid mediated signaling pathway"/>
    <property type="evidence" value="ECO:0000318"/>
    <property type="project" value="GO_Central"/>
</dbReference>
<keyword evidence="1" id="KW-0863">Zinc-finger</keyword>
<dbReference type="GO" id="GO:0000976">
    <property type="term" value="F:transcription cis-regulatory region binding"/>
    <property type="evidence" value="ECO:0000318"/>
    <property type="project" value="GO_Central"/>
</dbReference>
<reference evidence="5" key="1">
    <citation type="journal article" date="2013" name="Science">
        <title>The Amborella genome and the evolution of flowering plants.</title>
        <authorList>
            <consortium name="Amborella Genome Project"/>
        </authorList>
    </citation>
    <scope>NUCLEOTIDE SEQUENCE [LARGE SCALE GENOMIC DNA]</scope>
</reference>
<dbReference type="Gene3D" id="3.30.160.60">
    <property type="entry name" value="Classic Zinc Finger"/>
    <property type="match status" value="1"/>
</dbReference>
<dbReference type="GO" id="GO:0005634">
    <property type="term" value="C:nucleus"/>
    <property type="evidence" value="ECO:0000318"/>
    <property type="project" value="GO_Central"/>
</dbReference>
<gene>
    <name evidence="4" type="ORF">AMTR_s00079p00169240</name>
</gene>
<dbReference type="eggNOG" id="ENOG502QTV9">
    <property type="taxonomic scope" value="Eukaryota"/>
</dbReference>
<sequence>MAESPVVHCTEAPPHRPKPASTPLKLFGFQVSEDEEVDSRPSNSGHHSSESGGVPATDGRKYECQYCCREFANSQALGGHQNAHKKERQQVKRAQIQASRNSAATRLSGYAYQQIPAATGILTPHGTRVAAGGFSGEGFPSPSPSPMMFSDSRSPPSWVYVSSASAFSGRSPCVFPAGPGGVYGYGPVMYGGFQEAGLIPEKGAVEGCVLSEQDGGLDLHLSLATRGS</sequence>
<feature type="region of interest" description="Disordered" evidence="2">
    <location>
        <begin position="1"/>
        <end position="59"/>
    </location>
</feature>
<feature type="domain" description="C2H2-type" evidence="3">
    <location>
        <begin position="62"/>
        <end position="89"/>
    </location>
</feature>
<protein>
    <recommendedName>
        <fullName evidence="3">C2H2-type domain-containing protein</fullName>
    </recommendedName>
</protein>
<dbReference type="SUPFAM" id="SSF57667">
    <property type="entry name" value="beta-beta-alpha zinc fingers"/>
    <property type="match status" value="1"/>
</dbReference>
<name>W1P8K6_AMBTC</name>
<evidence type="ECO:0000313" key="4">
    <source>
        <dbReference type="EMBL" id="ERN04014.1"/>
    </source>
</evidence>
<dbReference type="OrthoDB" id="772256at2759"/>
<dbReference type="GO" id="GO:0010026">
    <property type="term" value="P:trichome differentiation"/>
    <property type="evidence" value="ECO:0000318"/>
    <property type="project" value="GO_Central"/>
</dbReference>
<keyword evidence="5" id="KW-1185">Reference proteome</keyword>
<accession>W1P8K6</accession>
<dbReference type="Proteomes" id="UP000017836">
    <property type="component" value="Unassembled WGS sequence"/>
</dbReference>
<dbReference type="Gramene" id="ERN04014">
    <property type="protein sequence ID" value="ERN04014"/>
    <property type="gene ID" value="AMTR_s00079p00169240"/>
</dbReference>
<keyword evidence="1" id="KW-0479">Metal-binding</keyword>
<dbReference type="FunFam" id="3.30.160.60:FF:002829">
    <property type="entry name" value="Zinc finger protein 6"/>
    <property type="match status" value="1"/>
</dbReference>
<dbReference type="AlphaFoldDB" id="W1P8K6"/>
<dbReference type="GO" id="GO:0010090">
    <property type="term" value="P:trichome morphogenesis"/>
    <property type="evidence" value="ECO:0007669"/>
    <property type="project" value="InterPro"/>
</dbReference>
<dbReference type="PROSITE" id="PS00028">
    <property type="entry name" value="ZINC_FINGER_C2H2_1"/>
    <property type="match status" value="1"/>
</dbReference>
<dbReference type="InterPro" id="IPR013087">
    <property type="entry name" value="Znf_C2H2_type"/>
</dbReference>
<dbReference type="EMBL" id="KI394313">
    <property type="protein sequence ID" value="ERN04014.1"/>
    <property type="molecule type" value="Genomic_DNA"/>
</dbReference>
<evidence type="ECO:0000256" key="1">
    <source>
        <dbReference type="PROSITE-ProRule" id="PRU00042"/>
    </source>
</evidence>
<keyword evidence="1" id="KW-0862">Zinc</keyword>
<dbReference type="PANTHER" id="PTHR46353:SF23">
    <property type="entry name" value="C2H2 ZINC FINGER-CONTAINING PROTEIN-RELATED"/>
    <property type="match status" value="1"/>
</dbReference>
<evidence type="ECO:0000313" key="5">
    <source>
        <dbReference type="Proteomes" id="UP000017836"/>
    </source>
</evidence>
<dbReference type="OMA" id="SASWIYP"/>
<dbReference type="GO" id="GO:0008270">
    <property type="term" value="F:zinc ion binding"/>
    <property type="evidence" value="ECO:0007669"/>
    <property type="project" value="UniProtKB-KW"/>
</dbReference>
<dbReference type="InterPro" id="IPR036236">
    <property type="entry name" value="Znf_C2H2_sf"/>
</dbReference>
<dbReference type="GO" id="GO:0009736">
    <property type="term" value="P:cytokinin-activated signaling pathway"/>
    <property type="evidence" value="ECO:0000318"/>
    <property type="project" value="GO_Central"/>
</dbReference>
<evidence type="ECO:0000259" key="3">
    <source>
        <dbReference type="PROSITE" id="PS50157"/>
    </source>
</evidence>
<dbReference type="InterPro" id="IPR044299">
    <property type="entry name" value="GIS3/ZFP5/ZFP6"/>
</dbReference>
<proteinExistence type="predicted"/>
<dbReference type="PROSITE" id="PS50157">
    <property type="entry name" value="ZINC_FINGER_C2H2_2"/>
    <property type="match status" value="1"/>
</dbReference>
<feature type="compositionally biased region" description="Low complexity" evidence="2">
    <location>
        <begin position="40"/>
        <end position="53"/>
    </location>
</feature>
<dbReference type="GO" id="GO:0003700">
    <property type="term" value="F:DNA-binding transcription factor activity"/>
    <property type="evidence" value="ECO:0000318"/>
    <property type="project" value="GO_Central"/>
</dbReference>
<dbReference type="PANTHER" id="PTHR46353">
    <property type="entry name" value="ZINC FINGER PROTEIN 5"/>
    <property type="match status" value="1"/>
</dbReference>
<dbReference type="HOGENOM" id="CLU_091153_0_0_1"/>